<accession>A0ACB0E618</accession>
<evidence type="ECO:0000313" key="1">
    <source>
        <dbReference type="EMBL" id="CAI9695922.1"/>
    </source>
</evidence>
<name>A0ACB0E618_RANTA</name>
<dbReference type="EMBL" id="OX596099">
    <property type="protein sequence ID" value="CAI9695922.1"/>
    <property type="molecule type" value="Genomic_DNA"/>
</dbReference>
<organism evidence="1 2">
    <name type="scientific">Rangifer tarandus platyrhynchus</name>
    <name type="common">Svalbard reindeer</name>
    <dbReference type="NCBI Taxonomy" id="3082113"/>
    <lineage>
        <taxon>Eukaryota</taxon>
        <taxon>Metazoa</taxon>
        <taxon>Chordata</taxon>
        <taxon>Craniata</taxon>
        <taxon>Vertebrata</taxon>
        <taxon>Euteleostomi</taxon>
        <taxon>Mammalia</taxon>
        <taxon>Eutheria</taxon>
        <taxon>Laurasiatheria</taxon>
        <taxon>Artiodactyla</taxon>
        <taxon>Ruminantia</taxon>
        <taxon>Pecora</taxon>
        <taxon>Cervidae</taxon>
        <taxon>Odocoileinae</taxon>
        <taxon>Rangifer</taxon>
    </lineage>
</organism>
<reference evidence="1" key="1">
    <citation type="submission" date="2023-05" db="EMBL/GenBank/DDBJ databases">
        <authorList>
            <consortium name="ELIXIR-Norway"/>
        </authorList>
    </citation>
    <scope>NUCLEOTIDE SEQUENCE</scope>
</reference>
<evidence type="ECO:0000313" key="2">
    <source>
        <dbReference type="Proteomes" id="UP001162501"/>
    </source>
</evidence>
<gene>
    <name evidence="1" type="ORF">MRATA1EN3_LOCUS7135</name>
</gene>
<sequence>MKGGERPGAVRSPAHPGVMKGQHRGSWGLHGILRKWRTLLSPSSLRHTCVRKATLPLIPRVREALHCALALTKDPRLEILPRTVSNAGWTKAEDYTRRMTCTFMGIGAEDGSGVSDLRAVENLQKPPQAGRAEDETAEQASRSRGCSNAGSGRRLQGL</sequence>
<proteinExistence type="predicted"/>
<dbReference type="Proteomes" id="UP001162501">
    <property type="component" value="Chromosome 15"/>
</dbReference>
<protein>
    <submittedName>
        <fullName evidence="1">Uncharacterized protein</fullName>
    </submittedName>
</protein>